<dbReference type="Pfam" id="PF00078">
    <property type="entry name" value="RVT_1"/>
    <property type="match status" value="1"/>
</dbReference>
<evidence type="ECO:0000256" key="2">
    <source>
        <dbReference type="SAM" id="MobiDB-lite"/>
    </source>
</evidence>
<dbReference type="EMBL" id="CP046621">
    <property type="protein sequence ID" value="QGW77326.1"/>
    <property type="molecule type" value="Genomic_DNA"/>
</dbReference>
<accession>A0A6I6GZB9</accession>
<keyword evidence="5" id="KW-1185">Reference proteome</keyword>
<feature type="compositionally biased region" description="Basic and acidic residues" evidence="2">
    <location>
        <begin position="587"/>
        <end position="601"/>
    </location>
</feature>
<comment type="similarity">
    <text evidence="1">Belongs to the bacterial reverse transcriptase family.</text>
</comment>
<feature type="region of interest" description="Disordered" evidence="2">
    <location>
        <begin position="582"/>
        <end position="601"/>
    </location>
</feature>
<organism evidence="4 5">
    <name type="scientific">Pseudomonas alkylphenolica</name>
    <dbReference type="NCBI Taxonomy" id="237609"/>
    <lineage>
        <taxon>Bacteria</taxon>
        <taxon>Pseudomonadati</taxon>
        <taxon>Pseudomonadota</taxon>
        <taxon>Gammaproteobacteria</taxon>
        <taxon>Pseudomonadales</taxon>
        <taxon>Pseudomonadaceae</taxon>
        <taxon>Pseudomonas</taxon>
    </lineage>
</organism>
<dbReference type="PANTHER" id="PTHR34047">
    <property type="entry name" value="NUCLEAR INTRON MATURASE 1, MITOCHONDRIAL-RELATED"/>
    <property type="match status" value="1"/>
</dbReference>
<sequence>METEIASENSVEITATCESDPLHLTLDILLSEIQNNKALLKDTVFRKKLNILFKESNSKKLIALDSKEPLELLAFPVDIDAVLQHLNQDMRDDWFVDVLQHQDLFSNKLQLRDTLKSLLLEENGRYLGCERQAYDIPKKGLGIRYSLETDFYDRFIYQAICSYLIPFYDPLLSHRVLGHRYNKKRSSEKYIFKSRIDLWKTFEGVTKTALSNDQSLLVTDLINYFENISLAAISTSFETMLEQVSASGPEKTLIRNAIHTLCALLARWGYNERHGLPQNRDASSFIANVVLNSVDQNMVALGYDYYRYVDDIRIICSSPRTAKKALTDLINQLRKLGMNINSGKTAILTKDTPDSEIAENFPTTDDRTLTIDSMWRSRSRRVIARSAKYIYQLLKDCIDNKQTQSRQFRFAVNRLIQLSEAKIFDIHTEISGDLKLLIIESLEDHAASTDQYCRLLSALNLTEDDHEKITQYLMDDEKSIHSWQNFHLWLLLAKNRYKSEKILQYASAKIQADVLQAEASAIFIYLRCVDESAALIPVIPQFKSTWPFYHQRNFLLATSEFGREDLRPLIPELKTKIKGTATRARSHFKDGRPLTDRESRSPMELYEEISPYD</sequence>
<dbReference type="PROSITE" id="PS50878">
    <property type="entry name" value="RT_POL"/>
    <property type="match status" value="1"/>
</dbReference>
<feature type="domain" description="Reverse transcriptase" evidence="3">
    <location>
        <begin position="1"/>
        <end position="361"/>
    </location>
</feature>
<name>A0A6I6GZB9_9PSED</name>
<dbReference type="SUPFAM" id="SSF56672">
    <property type="entry name" value="DNA/RNA polymerases"/>
    <property type="match status" value="1"/>
</dbReference>
<gene>
    <name evidence="4" type="ORF">GPJ81_11745</name>
</gene>
<dbReference type="InterPro" id="IPR043502">
    <property type="entry name" value="DNA/RNA_pol_sf"/>
</dbReference>
<protein>
    <recommendedName>
        <fullName evidence="3">Reverse transcriptase domain-containing protein</fullName>
    </recommendedName>
</protein>
<proteinExistence type="inferred from homology"/>
<dbReference type="AlphaFoldDB" id="A0A6I6GZB9"/>
<dbReference type="InterPro" id="IPR000477">
    <property type="entry name" value="RT_dom"/>
</dbReference>
<dbReference type="CDD" id="cd01646">
    <property type="entry name" value="RT_Bac_retron_I"/>
    <property type="match status" value="1"/>
</dbReference>
<evidence type="ECO:0000313" key="4">
    <source>
        <dbReference type="EMBL" id="QGW77326.1"/>
    </source>
</evidence>
<dbReference type="PANTHER" id="PTHR34047:SF8">
    <property type="entry name" value="PROTEIN YKFC"/>
    <property type="match status" value="1"/>
</dbReference>
<evidence type="ECO:0000259" key="3">
    <source>
        <dbReference type="PROSITE" id="PS50878"/>
    </source>
</evidence>
<dbReference type="Proteomes" id="UP000426235">
    <property type="component" value="Chromosome"/>
</dbReference>
<evidence type="ECO:0000256" key="1">
    <source>
        <dbReference type="ARBA" id="ARBA00034120"/>
    </source>
</evidence>
<dbReference type="InterPro" id="IPR051083">
    <property type="entry name" value="GrpII_Intron_Splice-Mob/Def"/>
</dbReference>
<reference evidence="4" key="1">
    <citation type="submission" date="2019-12" db="EMBL/GenBank/DDBJ databases">
        <title>Hybrid Genome Assemblies of two High G+C Isolates from Undergraduate Microbiology Courses.</title>
        <authorList>
            <person name="Ne Ville C.J."/>
            <person name="Enright D."/>
            <person name="Hernandez I."/>
            <person name="Dodsworth J."/>
            <person name="Orwin P.M."/>
        </authorList>
    </citation>
    <scope>NUCLEOTIDE SEQUENCE [LARGE SCALE GENOMIC DNA]</scope>
    <source>
        <strain evidence="4">Neo</strain>
    </source>
</reference>
<evidence type="ECO:0000313" key="5">
    <source>
        <dbReference type="Proteomes" id="UP000426235"/>
    </source>
</evidence>